<dbReference type="PANTHER" id="PTHR32182:SF0">
    <property type="entry name" value="DNA REPLICATION AND REPAIR PROTEIN RECF"/>
    <property type="match status" value="1"/>
</dbReference>
<reference evidence="2" key="1">
    <citation type="submission" date="2020-10" db="EMBL/GenBank/DDBJ databases">
        <authorList>
            <person name="Gilroy R."/>
        </authorList>
    </citation>
    <scope>NUCLEOTIDE SEQUENCE</scope>
    <source>
        <strain evidence="2">11159</strain>
    </source>
</reference>
<name>A0A9D9DH37_9BACL</name>
<dbReference type="AlphaFoldDB" id="A0A9D9DH37"/>
<dbReference type="PANTHER" id="PTHR32182">
    <property type="entry name" value="DNA REPLICATION AND REPAIR PROTEIN RECF"/>
    <property type="match status" value="1"/>
</dbReference>
<comment type="caution">
    <text evidence="2">The sequence shown here is derived from an EMBL/GenBank/DDBJ whole genome shotgun (WGS) entry which is preliminary data.</text>
</comment>
<dbReference type="GO" id="GO:0000731">
    <property type="term" value="P:DNA synthesis involved in DNA repair"/>
    <property type="evidence" value="ECO:0007669"/>
    <property type="project" value="TreeGrafter"/>
</dbReference>
<protein>
    <submittedName>
        <fullName evidence="2">AAA family ATPase</fullName>
    </submittedName>
</protein>
<organism evidence="2 3">
    <name type="scientific">Candidatus Onthovivens merdipullorum</name>
    <dbReference type="NCBI Taxonomy" id="2840889"/>
    <lineage>
        <taxon>Bacteria</taxon>
        <taxon>Bacillati</taxon>
        <taxon>Bacillota</taxon>
        <taxon>Bacilli</taxon>
        <taxon>Bacillales</taxon>
        <taxon>Candidatus Onthovivens</taxon>
    </lineage>
</organism>
<dbReference type="Gene3D" id="3.40.50.300">
    <property type="entry name" value="P-loop containing nucleotide triphosphate hydrolases"/>
    <property type="match status" value="2"/>
</dbReference>
<feature type="coiled-coil region" evidence="1">
    <location>
        <begin position="958"/>
        <end position="985"/>
    </location>
</feature>
<dbReference type="InterPro" id="IPR027417">
    <property type="entry name" value="P-loop_NTPase"/>
</dbReference>
<evidence type="ECO:0000313" key="2">
    <source>
        <dbReference type="EMBL" id="MBO8427001.1"/>
    </source>
</evidence>
<dbReference type="Proteomes" id="UP000823613">
    <property type="component" value="Unassembled WGS sequence"/>
</dbReference>
<gene>
    <name evidence="2" type="ORF">IAC58_00340</name>
</gene>
<dbReference type="GO" id="GO:0006302">
    <property type="term" value="P:double-strand break repair"/>
    <property type="evidence" value="ECO:0007669"/>
    <property type="project" value="TreeGrafter"/>
</dbReference>
<dbReference type="EMBL" id="JADIMY010000005">
    <property type="protein sequence ID" value="MBO8427001.1"/>
    <property type="molecule type" value="Genomic_DNA"/>
</dbReference>
<dbReference type="SUPFAM" id="SSF52540">
    <property type="entry name" value="P-loop containing nucleoside triphosphate hydrolases"/>
    <property type="match status" value="2"/>
</dbReference>
<reference evidence="2" key="2">
    <citation type="journal article" date="2021" name="PeerJ">
        <title>Extensive microbial diversity within the chicken gut microbiome revealed by metagenomics and culture.</title>
        <authorList>
            <person name="Gilroy R."/>
            <person name="Ravi A."/>
            <person name="Getino M."/>
            <person name="Pursley I."/>
            <person name="Horton D.L."/>
            <person name="Alikhan N.F."/>
            <person name="Baker D."/>
            <person name="Gharbi K."/>
            <person name="Hall N."/>
            <person name="Watson M."/>
            <person name="Adriaenssens E.M."/>
            <person name="Foster-Nyarko E."/>
            <person name="Jarju S."/>
            <person name="Secka A."/>
            <person name="Antonio M."/>
            <person name="Oren A."/>
            <person name="Chaudhuri R.R."/>
            <person name="La Ragione R."/>
            <person name="Hildebrand F."/>
            <person name="Pallen M.J."/>
        </authorList>
    </citation>
    <scope>NUCLEOTIDE SEQUENCE</scope>
    <source>
        <strain evidence="2">11159</strain>
    </source>
</reference>
<feature type="coiled-coil region" evidence="1">
    <location>
        <begin position="725"/>
        <end position="773"/>
    </location>
</feature>
<sequence>MKLLKKAKIINWHYFWNQTIDFDTIVFLTGKNGSGKSTLIDALELVLLGDTTGRYFNKAASEKSARTLKSYLRGEIGDNIEGDFNYLRTGKFSSYIALEFHDTIHDTDFTMGIVFDTQVDGSEEHHFFSLDSKIPENDFIVDNIPMEFKALNRYFNENYKEKYKFFDSNTQYRIYLKRKFGGLADKYFSLLKKASSFQPIDDVKKFITEYVCDPQANINLDELKSNIFEYKKLQDEALVIENRINRLEEVKKYYDLYAKERDYFNIYQYIIEKSELEISKEKLTSLKNELTKNVDRIKEIDNELNENKASQMELENNRFKLINERANNDTLKITKDLMDQRKETQKKIDDINSELKIVKDNLFTYTSNFIKASETLINKLSNFNLSFLEDDRVNEINELIEVAKKTLETSKDIKENYLDDIFKLDKNILNTYRSDLKEFKDKIGAIAVNIARITRNLEKQITTLKEENLKIKDGVIEKPYDRTLLIIKEELKARLKEKFKKDIDVEIYADLVDIKDMSWSSAIEGYLYNQKFNLFVLPRYYMEAYKIFRELIREYSYYRTSLVDQEKILERNYQAETGSLATMISTSHEGARAYTNFLIGRLHMSSDEEECRASGNGITKECDLYRNFSFTRLNPKLYQTSYIGKSIDNRFITERANKLNDAIASLGTYKALNDVLSNANTLEIINTNEIANILLTIEKTSSLKGLKDTLSYIDNELNSQDTTLINSLNKRIDDLASDLEDLKESNDALILEKGQLNNNIQSLKTEKIKQEETKILEKERQIANEFDPKFISEKCLEEFEKAKEKNTSYIQIRQEYSSSLARLQYTLSSHKTELITLRRNYVNDFHLSFNINSETNDEFEKELYDFKEVKLPLYKEKIEDSYNKATQQFKDDFISKLRDAIVDAKTQIEDLNSALVASSFGDDLYKFTVTPSKVYIRYYDMLMDDLILESSEKENAFLEKYQDVMEDLFRQIIDTENESKNSELQSNIEKFTDYRNYLDFDLIVYNKKTNTEQRLSNVIRKKSGGETQTPFYISILASFAQLYHANADGELGNTIRLIIFDEAFSKMDPERIVEAVKLLRRFGLQVILSAPPKNIEDIVEYVDETLLVSHDRNTSCVLLYSKER</sequence>
<feature type="coiled-coil region" evidence="1">
    <location>
        <begin position="230"/>
        <end position="361"/>
    </location>
</feature>
<evidence type="ECO:0000313" key="3">
    <source>
        <dbReference type="Proteomes" id="UP000823613"/>
    </source>
</evidence>
<proteinExistence type="predicted"/>
<dbReference type="Pfam" id="PF13555">
    <property type="entry name" value="AAA_29"/>
    <property type="match status" value="1"/>
</dbReference>
<keyword evidence="1" id="KW-0175">Coiled coil</keyword>
<accession>A0A9D9DH37</accession>
<dbReference type="Pfam" id="PF13558">
    <property type="entry name" value="SbcC_Walker_B"/>
    <property type="match status" value="1"/>
</dbReference>
<evidence type="ECO:0000256" key="1">
    <source>
        <dbReference type="SAM" id="Coils"/>
    </source>
</evidence>